<dbReference type="EMBL" id="FQ377874">
    <property type="protein sequence ID" value="CBW54343.1"/>
    <property type="molecule type" value="Genomic_DNA"/>
</dbReference>
<dbReference type="Proteomes" id="UP000010103">
    <property type="component" value="Chromosome"/>
</dbReference>
<evidence type="ECO:0000313" key="3">
    <source>
        <dbReference type="Proteomes" id="UP000010103"/>
    </source>
</evidence>
<evidence type="ECO:0000256" key="1">
    <source>
        <dbReference type="SAM" id="Coils"/>
    </source>
</evidence>
<keyword evidence="1" id="KW-0175">Coiled coil</keyword>
<reference evidence="3" key="2">
    <citation type="journal article" date="2011" name="BMC Genomics">
        <title>Mycoplasma mycoides, from mycoides Small Colony to capri. A microevolutionary perspective.</title>
        <authorList>
            <person name="Thiaucourt F."/>
            <person name="Manso-Silvan L."/>
            <person name="Salah W."/>
            <person name="Barbe V."/>
            <person name="Berger A."/>
            <person name="Jacob D."/>
            <person name="Breton M."/>
            <person name="Dupuy V."/>
            <person name="Lomenech A.M."/>
            <person name="Blanchard A."/>
            <person name="Sirand-Pugnet P."/>
        </authorList>
    </citation>
    <scope>NUCLEOTIDE SEQUENCE [LARGE SCALE GENOMIC DNA]</scope>
    <source>
        <strain evidence="3">95010</strain>
    </source>
</reference>
<evidence type="ECO:0000313" key="2">
    <source>
        <dbReference type="EMBL" id="CBW54343.1"/>
    </source>
</evidence>
<protein>
    <submittedName>
        <fullName evidence="2">Uncharacterized protein</fullName>
    </submittedName>
</protein>
<proteinExistence type="predicted"/>
<dbReference type="RefSeq" id="WP_013729730.1">
    <property type="nucleotide sequence ID" value="NC_015431.1"/>
</dbReference>
<feature type="coiled-coil region" evidence="1">
    <location>
        <begin position="26"/>
        <end position="60"/>
    </location>
</feature>
<dbReference type="KEGG" id="mml:MLC_6150"/>
<accession>F4MQG0</accession>
<gene>
    <name evidence="2" type="ORF">MLC_6150</name>
</gene>
<organism evidence="2 3">
    <name type="scientific">Mycoplasma mycoides subsp. capri LC str. 95010</name>
    <dbReference type="NCBI Taxonomy" id="862259"/>
    <lineage>
        <taxon>Bacteria</taxon>
        <taxon>Bacillati</taxon>
        <taxon>Mycoplasmatota</taxon>
        <taxon>Mollicutes</taxon>
        <taxon>Mycoplasmataceae</taxon>
        <taxon>Mycoplasma</taxon>
    </lineage>
</organism>
<sequence length="69" mass="8222">MNNILSFIKNKKEHLLNKKSDDIKNQQNFKDKHNFLDKKVKELQAELELKETRITDLTSQNQKIQLLLS</sequence>
<dbReference type="AlphaFoldDB" id="F4MQG0"/>
<dbReference type="HOGENOM" id="CLU_2771469_0_0_14"/>
<name>F4MQG0_MYCML</name>
<reference evidence="3" key="1">
    <citation type="journal article" date="2011" name="BMC Genomics">
        <title>Mycoplasma mycoides, from "mycoides Small Colony" to "capri". A microevolutionary perspective.</title>
        <authorList>
            <person name="Thiaucourt F."/>
            <person name="Manso-Silvan L."/>
            <person name="Salah W."/>
            <person name="Barbe V."/>
            <person name="Berger A."/>
            <person name="Jacob D."/>
            <person name="Breton M."/>
            <person name="Dupuy V."/>
            <person name="Lomenech A.M."/>
            <person name="Blanchard A."/>
            <person name="Sirand-Pugnet P."/>
        </authorList>
    </citation>
    <scope>NUCLEOTIDE SEQUENCE [LARGE SCALE GENOMIC DNA]</scope>
    <source>
        <strain evidence="3">95010</strain>
    </source>
</reference>